<dbReference type="InterPro" id="IPR006680">
    <property type="entry name" value="Amidohydro-rel"/>
</dbReference>
<dbReference type="KEGG" id="pphe:PP2015_2377"/>
<dbReference type="PATRIC" id="fig|161398.10.peg.2426"/>
<dbReference type="SUPFAM" id="SSF51556">
    <property type="entry name" value="Metallo-dependent hydrolases"/>
    <property type="match status" value="1"/>
</dbReference>
<keyword evidence="3" id="KW-0378">Hydrolase</keyword>
<dbReference type="RefSeq" id="WP_227009233.1">
    <property type="nucleotide sequence ID" value="NZ_CP013187.1"/>
</dbReference>
<evidence type="ECO:0000313" key="3">
    <source>
        <dbReference type="EMBL" id="ALO42870.1"/>
    </source>
</evidence>
<keyword evidence="4" id="KW-1185">Reference proteome</keyword>
<protein>
    <submittedName>
        <fullName evidence="3">Amidohydrolase 2</fullName>
    </submittedName>
</protein>
<sequence length="285" mass="32853">MIKIDCHQHFWSLQRNDYDWLTSDLEPLYRDFLPDELSGKLKKNGIEGTVLVQAAATVEETRYLLDLANQHPFVKGVVGWVDFESEDVLSTLTELAQNPLFKGVRPMIQEIKDDKWILSPNFEVVFDKLIELDLTFDALIKPQHIKIIDTLAKRFPDLKIVIDHCAKPELTRFKTNSNANQWFFDIASISINKNVYCKLSGVLTEAGESPDFLLIRNVMDHILKSFGARRVMWGSDWPVVNLASDYDNWFNVVKIFLDETIPNYQHLIWAGSAIEFYSLNVGEVE</sequence>
<dbReference type="PANTHER" id="PTHR43569">
    <property type="entry name" value="AMIDOHYDROLASE"/>
    <property type="match status" value="1"/>
</dbReference>
<dbReference type="InterPro" id="IPR052350">
    <property type="entry name" value="Metallo-dep_Lactonases"/>
</dbReference>
<dbReference type="AlphaFoldDB" id="A0A0S2K3K8"/>
<proteinExistence type="inferred from homology"/>
<dbReference type="GO" id="GO:0016787">
    <property type="term" value="F:hydrolase activity"/>
    <property type="evidence" value="ECO:0007669"/>
    <property type="project" value="UniProtKB-KW"/>
</dbReference>
<comment type="similarity">
    <text evidence="1">Belongs to the metallo-dependent hydrolases superfamily.</text>
</comment>
<dbReference type="Proteomes" id="UP000061457">
    <property type="component" value="Chromosome I"/>
</dbReference>
<gene>
    <name evidence="3" type="ORF">PP2015_2377</name>
</gene>
<dbReference type="STRING" id="161398.PP2015_2377"/>
<organism evidence="3 4">
    <name type="scientific">Pseudoalteromonas phenolica</name>
    <dbReference type="NCBI Taxonomy" id="161398"/>
    <lineage>
        <taxon>Bacteria</taxon>
        <taxon>Pseudomonadati</taxon>
        <taxon>Pseudomonadota</taxon>
        <taxon>Gammaproteobacteria</taxon>
        <taxon>Alteromonadales</taxon>
        <taxon>Pseudoalteromonadaceae</taxon>
        <taxon>Pseudoalteromonas</taxon>
    </lineage>
</organism>
<name>A0A0S2K3K8_9GAMM</name>
<dbReference type="Gene3D" id="3.20.20.140">
    <property type="entry name" value="Metal-dependent hydrolases"/>
    <property type="match status" value="1"/>
</dbReference>
<evidence type="ECO:0000313" key="4">
    <source>
        <dbReference type="Proteomes" id="UP000061457"/>
    </source>
</evidence>
<evidence type="ECO:0000259" key="2">
    <source>
        <dbReference type="Pfam" id="PF04909"/>
    </source>
</evidence>
<dbReference type="Pfam" id="PF04909">
    <property type="entry name" value="Amidohydro_2"/>
    <property type="match status" value="1"/>
</dbReference>
<dbReference type="InterPro" id="IPR032466">
    <property type="entry name" value="Metal_Hydrolase"/>
</dbReference>
<dbReference type="PANTHER" id="PTHR43569:SF2">
    <property type="entry name" value="AMIDOHYDROLASE-RELATED DOMAIN-CONTAINING PROTEIN"/>
    <property type="match status" value="1"/>
</dbReference>
<accession>A0A0S2K3K8</accession>
<feature type="domain" description="Amidohydrolase-related" evidence="2">
    <location>
        <begin position="4"/>
        <end position="277"/>
    </location>
</feature>
<evidence type="ECO:0000256" key="1">
    <source>
        <dbReference type="ARBA" id="ARBA00038310"/>
    </source>
</evidence>
<dbReference type="EMBL" id="CP013187">
    <property type="protein sequence ID" value="ALO42870.1"/>
    <property type="molecule type" value="Genomic_DNA"/>
</dbReference>
<reference evidence="3 4" key="1">
    <citation type="submission" date="2015-11" db="EMBL/GenBank/DDBJ databases">
        <authorList>
            <person name="Zhang Y."/>
            <person name="Guo Z."/>
        </authorList>
    </citation>
    <scope>NUCLEOTIDE SEQUENCE [LARGE SCALE GENOMIC DNA]</scope>
    <source>
        <strain evidence="3 4">KCTC 12086</strain>
    </source>
</reference>